<accession>A0ABX3KSV2</accession>
<proteinExistence type="predicted"/>
<evidence type="ECO:0008006" key="3">
    <source>
        <dbReference type="Google" id="ProtNLM"/>
    </source>
</evidence>
<keyword evidence="2" id="KW-1185">Reference proteome</keyword>
<organism evidence="1 2">
    <name type="scientific">Salinivibrio costicola subsp. alcaliphilus</name>
    <dbReference type="NCBI Taxonomy" id="272773"/>
    <lineage>
        <taxon>Bacteria</taxon>
        <taxon>Pseudomonadati</taxon>
        <taxon>Pseudomonadota</taxon>
        <taxon>Gammaproteobacteria</taxon>
        <taxon>Vibrionales</taxon>
        <taxon>Vibrionaceae</taxon>
        <taxon>Salinivibrio</taxon>
    </lineage>
</organism>
<reference evidence="2" key="1">
    <citation type="submission" date="2017-01" db="EMBL/GenBank/DDBJ databases">
        <title>Draft genome of the species Salinivibrio costicola subsp. alcaliphilus.</title>
        <authorList>
            <person name="Lopez-Hermoso C."/>
            <person name="De La Haba R."/>
            <person name="Sanchez-Porro C."/>
            <person name="Ventosa A."/>
        </authorList>
    </citation>
    <scope>NUCLEOTIDE SEQUENCE [LARGE SCALE GENOMIC DNA]</scope>
    <source>
        <strain evidence="2">CBH448</strain>
    </source>
</reference>
<comment type="caution">
    <text evidence="1">The sequence shown here is derived from an EMBL/GenBank/DDBJ whole genome shotgun (WGS) entry which is preliminary data.</text>
</comment>
<gene>
    <name evidence="1" type="ORF">BZJ21_03990</name>
</gene>
<dbReference type="SUPFAM" id="SSF53850">
    <property type="entry name" value="Periplasmic binding protein-like II"/>
    <property type="match status" value="1"/>
</dbReference>
<dbReference type="Proteomes" id="UP000189431">
    <property type="component" value="Unassembled WGS sequence"/>
</dbReference>
<protein>
    <recommendedName>
        <fullName evidence="3">Transporter substrate-binding domain-containing protein</fullName>
    </recommendedName>
</protein>
<dbReference type="EMBL" id="MUFR01000008">
    <property type="protein sequence ID" value="OOF34675.1"/>
    <property type="molecule type" value="Genomic_DNA"/>
</dbReference>
<evidence type="ECO:0000313" key="2">
    <source>
        <dbReference type="Proteomes" id="UP000189431"/>
    </source>
</evidence>
<evidence type="ECO:0000313" key="1">
    <source>
        <dbReference type="EMBL" id="OOF34675.1"/>
    </source>
</evidence>
<sequence length="117" mass="13058">MCGLLGYNYTGFSVDDSQVRKSAKDFKQLVKQTQAGRCDVFLARYEILAGFKAAQGIDYLAGGMQVEPIPGNMGDKFHMMISREHPEANEIKALLDQNFESMRQSGQLKSILDGYLD</sequence>
<dbReference type="Gene3D" id="3.40.190.10">
    <property type="entry name" value="Periplasmic binding protein-like II"/>
    <property type="match status" value="1"/>
</dbReference>
<name>A0ABX3KSV2_SALCS</name>